<evidence type="ECO:0000256" key="1">
    <source>
        <dbReference type="SAM" id="MobiDB-lite"/>
    </source>
</evidence>
<comment type="caution">
    <text evidence="2">The sequence shown here is derived from an EMBL/GenBank/DDBJ whole genome shotgun (WGS) entry which is preliminary data.</text>
</comment>
<name>A0A9P7YPA7_9HELO</name>
<feature type="compositionally biased region" description="Basic and acidic residues" evidence="1">
    <location>
        <begin position="53"/>
        <end position="63"/>
    </location>
</feature>
<sequence>MPYALQGTDAILFSVFRSLGLKAMVGPVLGDETWDEYSQIKEERLYRKMYDEGEAKETRSRIEESDEEMGDGGTEDDSDEEEDEDEEDGETARVGKGWWKLKMVASDAGRDKGRGDPTGGVFRVGGGPSSFTNTHYPLHSLPDVTWLNESSDKGWEIALVNLKSTSQATPKPTPTKKGNGKQPAQTAEEREDKFELMWQYSHAAIFVEIPAWGTGIRGSPRQ</sequence>
<keyword evidence="3" id="KW-1185">Reference proteome</keyword>
<feature type="region of interest" description="Disordered" evidence="1">
    <location>
        <begin position="163"/>
        <end position="192"/>
    </location>
</feature>
<evidence type="ECO:0000313" key="3">
    <source>
        <dbReference type="Proteomes" id="UP000824998"/>
    </source>
</evidence>
<protein>
    <submittedName>
        <fullName evidence="2">Uncharacterized protein</fullName>
    </submittedName>
</protein>
<gene>
    <name evidence="2" type="ORF">BJ875DRAFT_371589</name>
</gene>
<proteinExistence type="predicted"/>
<dbReference type="AlphaFoldDB" id="A0A9P7YPA7"/>
<feature type="region of interest" description="Disordered" evidence="1">
    <location>
        <begin position="53"/>
        <end position="94"/>
    </location>
</feature>
<dbReference type="Proteomes" id="UP000824998">
    <property type="component" value="Unassembled WGS sequence"/>
</dbReference>
<feature type="compositionally biased region" description="Acidic residues" evidence="1">
    <location>
        <begin position="64"/>
        <end position="89"/>
    </location>
</feature>
<evidence type="ECO:0000313" key="2">
    <source>
        <dbReference type="EMBL" id="KAG9236658.1"/>
    </source>
</evidence>
<organism evidence="2 3">
    <name type="scientific">Amylocarpus encephaloides</name>
    <dbReference type="NCBI Taxonomy" id="45428"/>
    <lineage>
        <taxon>Eukaryota</taxon>
        <taxon>Fungi</taxon>
        <taxon>Dikarya</taxon>
        <taxon>Ascomycota</taxon>
        <taxon>Pezizomycotina</taxon>
        <taxon>Leotiomycetes</taxon>
        <taxon>Helotiales</taxon>
        <taxon>Helotiales incertae sedis</taxon>
        <taxon>Amylocarpus</taxon>
    </lineage>
</organism>
<dbReference type="OrthoDB" id="27483at2759"/>
<dbReference type="EMBL" id="MU251402">
    <property type="protein sequence ID" value="KAG9236658.1"/>
    <property type="molecule type" value="Genomic_DNA"/>
</dbReference>
<accession>A0A9P7YPA7</accession>
<reference evidence="2" key="1">
    <citation type="journal article" date="2021" name="IMA Fungus">
        <title>Genomic characterization of three marine fungi, including Emericellopsis atlantica sp. nov. with signatures of a generalist lifestyle and marine biomass degradation.</title>
        <authorList>
            <person name="Hagestad O.C."/>
            <person name="Hou L."/>
            <person name="Andersen J.H."/>
            <person name="Hansen E.H."/>
            <person name="Altermark B."/>
            <person name="Li C."/>
            <person name="Kuhnert E."/>
            <person name="Cox R.J."/>
            <person name="Crous P.W."/>
            <person name="Spatafora J.W."/>
            <person name="Lail K."/>
            <person name="Amirebrahimi M."/>
            <person name="Lipzen A."/>
            <person name="Pangilinan J."/>
            <person name="Andreopoulos W."/>
            <person name="Hayes R.D."/>
            <person name="Ng V."/>
            <person name="Grigoriev I.V."/>
            <person name="Jackson S.A."/>
            <person name="Sutton T.D.S."/>
            <person name="Dobson A.D.W."/>
            <person name="Rama T."/>
        </authorList>
    </citation>
    <scope>NUCLEOTIDE SEQUENCE</scope>
    <source>
        <strain evidence="2">TRa018bII</strain>
    </source>
</reference>